<proteinExistence type="predicted"/>
<accession>A0ACC2WM08</accession>
<gene>
    <name evidence="1" type="ORF">QFC20_002122</name>
</gene>
<dbReference type="EMBL" id="JASBWS010000014">
    <property type="protein sequence ID" value="KAJ9112795.1"/>
    <property type="molecule type" value="Genomic_DNA"/>
</dbReference>
<protein>
    <submittedName>
        <fullName evidence="1">Uncharacterized protein</fullName>
    </submittedName>
</protein>
<dbReference type="Proteomes" id="UP001230649">
    <property type="component" value="Unassembled WGS sequence"/>
</dbReference>
<name>A0ACC2WM08_9TREE</name>
<keyword evidence="2" id="KW-1185">Reference proteome</keyword>
<evidence type="ECO:0000313" key="2">
    <source>
        <dbReference type="Proteomes" id="UP001230649"/>
    </source>
</evidence>
<reference evidence="1" key="1">
    <citation type="submission" date="2023-04" db="EMBL/GenBank/DDBJ databases">
        <title>Draft Genome sequencing of Naganishia species isolated from polar environments using Oxford Nanopore Technology.</title>
        <authorList>
            <person name="Leo P."/>
            <person name="Venkateswaran K."/>
        </authorList>
    </citation>
    <scope>NUCLEOTIDE SEQUENCE</scope>
    <source>
        <strain evidence="1">MNA-CCFEE 5262</strain>
    </source>
</reference>
<comment type="caution">
    <text evidence="1">The sequence shown here is derived from an EMBL/GenBank/DDBJ whole genome shotgun (WGS) entry which is preliminary data.</text>
</comment>
<sequence>MSDTPKPDPTCTDCLPENAASASAQTATVSAKQDEDAEDPSTFKPLDRAIGPAVTIEYCDGCRWAPRASWTATELFLTFPSPTITSITLTPAVEHPGRFRVWLQIPGEDSAQLMWDRKKEGGFPELKVLKQRIRNVVQPKQDLGHSDKDKS</sequence>
<organism evidence="1 2">
    <name type="scientific">Naganishia adeliensis</name>
    <dbReference type="NCBI Taxonomy" id="92952"/>
    <lineage>
        <taxon>Eukaryota</taxon>
        <taxon>Fungi</taxon>
        <taxon>Dikarya</taxon>
        <taxon>Basidiomycota</taxon>
        <taxon>Agaricomycotina</taxon>
        <taxon>Tremellomycetes</taxon>
        <taxon>Filobasidiales</taxon>
        <taxon>Filobasidiaceae</taxon>
        <taxon>Naganishia</taxon>
    </lineage>
</organism>
<evidence type="ECO:0000313" key="1">
    <source>
        <dbReference type="EMBL" id="KAJ9112795.1"/>
    </source>
</evidence>